<dbReference type="Gene3D" id="3.40.190.290">
    <property type="match status" value="1"/>
</dbReference>
<keyword evidence="4" id="KW-0804">Transcription</keyword>
<gene>
    <name evidence="6" type="ORF">WMO41_07125</name>
</gene>
<organism evidence="6 7">
    <name type="scientific">Ventrimonas faecis</name>
    <dbReference type="NCBI Taxonomy" id="3133170"/>
    <lineage>
        <taxon>Bacteria</taxon>
        <taxon>Bacillati</taxon>
        <taxon>Bacillota</taxon>
        <taxon>Clostridia</taxon>
        <taxon>Lachnospirales</taxon>
        <taxon>Lachnospiraceae</taxon>
        <taxon>Ventrimonas</taxon>
    </lineage>
</organism>
<dbReference type="RefSeq" id="WP_349229160.1">
    <property type="nucleotide sequence ID" value="NZ_JBBMFJ010000011.1"/>
</dbReference>
<dbReference type="CDD" id="cd05466">
    <property type="entry name" value="PBP2_LTTR_substrate"/>
    <property type="match status" value="1"/>
</dbReference>
<dbReference type="SUPFAM" id="SSF53850">
    <property type="entry name" value="Periplasmic binding protein-like II"/>
    <property type="match status" value="1"/>
</dbReference>
<dbReference type="InterPro" id="IPR050950">
    <property type="entry name" value="HTH-type_LysR_regulators"/>
</dbReference>
<name>A0ABV1HKV3_9FIRM</name>
<dbReference type="InterPro" id="IPR036390">
    <property type="entry name" value="WH_DNA-bd_sf"/>
</dbReference>
<comment type="similarity">
    <text evidence="1">Belongs to the LysR transcriptional regulatory family.</text>
</comment>
<dbReference type="InterPro" id="IPR005119">
    <property type="entry name" value="LysR_subst-bd"/>
</dbReference>
<dbReference type="Proteomes" id="UP001437460">
    <property type="component" value="Unassembled WGS sequence"/>
</dbReference>
<keyword evidence="2" id="KW-0805">Transcription regulation</keyword>
<evidence type="ECO:0000313" key="7">
    <source>
        <dbReference type="Proteomes" id="UP001437460"/>
    </source>
</evidence>
<dbReference type="PROSITE" id="PS50931">
    <property type="entry name" value="HTH_LYSR"/>
    <property type="match status" value="1"/>
</dbReference>
<dbReference type="InterPro" id="IPR000847">
    <property type="entry name" value="LysR_HTH_N"/>
</dbReference>
<dbReference type="Pfam" id="PF00126">
    <property type="entry name" value="HTH_1"/>
    <property type="match status" value="1"/>
</dbReference>
<sequence length="296" mass="33096">MDFKELDYLITLAEEKNISRAAERLFMAQSSLSHFIRQLEAELGTTLFIRTPRGIFPTASGEQFLSHARSMLQEFRTAKNEIYELEHLSKGNIRFGISTYRGVYLLPDILRRFHSQYPGISVSITEKTSRQLEYEILNGGLDMALLSLPLKVLKDQDIHLRRTDEVKLICAPGHPILKEAVTDPVSGTVEIPISAIGNYTFIFSPADMALGYTARKLFHEFDVHPLSYPTELSPLLATAVVRSSNALAFSSAALSHLAPELTYLPLLPGPYHVELGIVFSPQGASSRACKVFCEYF</sequence>
<dbReference type="Gene3D" id="1.10.10.10">
    <property type="entry name" value="Winged helix-like DNA-binding domain superfamily/Winged helix DNA-binding domain"/>
    <property type="match status" value="1"/>
</dbReference>
<feature type="domain" description="HTH lysR-type" evidence="5">
    <location>
        <begin position="1"/>
        <end position="58"/>
    </location>
</feature>
<evidence type="ECO:0000256" key="2">
    <source>
        <dbReference type="ARBA" id="ARBA00023015"/>
    </source>
</evidence>
<evidence type="ECO:0000259" key="5">
    <source>
        <dbReference type="PROSITE" id="PS50931"/>
    </source>
</evidence>
<evidence type="ECO:0000256" key="4">
    <source>
        <dbReference type="ARBA" id="ARBA00023163"/>
    </source>
</evidence>
<reference evidence="6 7" key="1">
    <citation type="submission" date="2024-03" db="EMBL/GenBank/DDBJ databases">
        <title>Human intestinal bacterial collection.</title>
        <authorList>
            <person name="Pauvert C."/>
            <person name="Hitch T.C.A."/>
            <person name="Clavel T."/>
        </authorList>
    </citation>
    <scope>NUCLEOTIDE SEQUENCE [LARGE SCALE GENOMIC DNA]</scope>
    <source>
        <strain evidence="6 7">CLA-AP-H27</strain>
    </source>
</reference>
<comment type="caution">
    <text evidence="6">The sequence shown here is derived from an EMBL/GenBank/DDBJ whole genome shotgun (WGS) entry which is preliminary data.</text>
</comment>
<accession>A0ABV1HKV3</accession>
<keyword evidence="7" id="KW-1185">Reference proteome</keyword>
<proteinExistence type="inferred from homology"/>
<dbReference type="PANTHER" id="PTHR30419">
    <property type="entry name" value="HTH-TYPE TRANSCRIPTIONAL REGULATOR YBHD"/>
    <property type="match status" value="1"/>
</dbReference>
<dbReference type="EMBL" id="JBBMFJ010000011">
    <property type="protein sequence ID" value="MEQ2562935.1"/>
    <property type="molecule type" value="Genomic_DNA"/>
</dbReference>
<protein>
    <submittedName>
        <fullName evidence="6">LysR family transcriptional regulator</fullName>
    </submittedName>
</protein>
<evidence type="ECO:0000256" key="1">
    <source>
        <dbReference type="ARBA" id="ARBA00009437"/>
    </source>
</evidence>
<keyword evidence="3" id="KW-0238">DNA-binding</keyword>
<evidence type="ECO:0000256" key="3">
    <source>
        <dbReference type="ARBA" id="ARBA00023125"/>
    </source>
</evidence>
<dbReference type="PRINTS" id="PR00039">
    <property type="entry name" value="HTHLYSR"/>
</dbReference>
<dbReference type="InterPro" id="IPR036388">
    <property type="entry name" value="WH-like_DNA-bd_sf"/>
</dbReference>
<dbReference type="SUPFAM" id="SSF46785">
    <property type="entry name" value="Winged helix' DNA-binding domain"/>
    <property type="match status" value="1"/>
</dbReference>
<evidence type="ECO:0000313" key="6">
    <source>
        <dbReference type="EMBL" id="MEQ2562935.1"/>
    </source>
</evidence>
<dbReference type="Pfam" id="PF03466">
    <property type="entry name" value="LysR_substrate"/>
    <property type="match status" value="1"/>
</dbReference>